<proteinExistence type="predicted"/>
<comment type="caution">
    <text evidence="2">The sequence shown here is derived from an EMBL/GenBank/DDBJ whole genome shotgun (WGS) entry which is preliminary data.</text>
</comment>
<name>A0A8H8DBC9_9ASCO</name>
<protein>
    <recommendedName>
        <fullName evidence="4">C2H2-type domain-containing protein</fullName>
    </recommendedName>
</protein>
<dbReference type="AlphaFoldDB" id="A0A8H8DBC9"/>
<dbReference type="GeneID" id="93651503"/>
<evidence type="ECO:0000313" key="3">
    <source>
        <dbReference type="Proteomes" id="UP000669133"/>
    </source>
</evidence>
<evidence type="ECO:0000313" key="2">
    <source>
        <dbReference type="EMBL" id="KAG5419107.1"/>
    </source>
</evidence>
<organism evidence="2 3">
    <name type="scientific">Candida metapsilosis</name>
    <dbReference type="NCBI Taxonomy" id="273372"/>
    <lineage>
        <taxon>Eukaryota</taxon>
        <taxon>Fungi</taxon>
        <taxon>Dikarya</taxon>
        <taxon>Ascomycota</taxon>
        <taxon>Saccharomycotina</taxon>
        <taxon>Pichiomycetes</taxon>
        <taxon>Debaryomycetaceae</taxon>
        <taxon>Candida/Lodderomyces clade</taxon>
        <taxon>Candida</taxon>
    </lineage>
</organism>
<sequence>MSTRPSTLRQLIRSSQEFGNCLNPLLAESLPVVSPNTKAKTLYLSAFLFVPKKAEVTGRILKNNVSKPKTLKPVRRAPSSSIPRKKVKSKPAVEDVDENWTPELEGSDTKEVYLSYNDSNTPKHIGKFFNIMVGNRLKRQCKYCHLQYADLKGFNRHYEKKHGKRAS</sequence>
<dbReference type="EMBL" id="JAEOAQ010000003">
    <property type="protein sequence ID" value="KAG5419107.1"/>
    <property type="molecule type" value="Genomic_DNA"/>
</dbReference>
<feature type="region of interest" description="Disordered" evidence="1">
    <location>
        <begin position="68"/>
        <end position="100"/>
    </location>
</feature>
<dbReference type="OrthoDB" id="4026141at2759"/>
<evidence type="ECO:0000256" key="1">
    <source>
        <dbReference type="SAM" id="MobiDB-lite"/>
    </source>
</evidence>
<keyword evidence="3" id="KW-1185">Reference proteome</keyword>
<gene>
    <name evidence="2" type="ORF">I9W82_002874</name>
</gene>
<dbReference type="RefSeq" id="XP_067548223.1">
    <property type="nucleotide sequence ID" value="XM_067691777.1"/>
</dbReference>
<dbReference type="Proteomes" id="UP000669133">
    <property type="component" value="Unassembled WGS sequence"/>
</dbReference>
<reference evidence="2 3" key="1">
    <citation type="submission" date="2020-12" db="EMBL/GenBank/DDBJ databases">
        <title>Effect of drift, selection, and recombination on the evolution of hybrid genomes in Candida yeast pathogens.</title>
        <authorList>
            <person name="Mixao V."/>
            <person name="Ksiezopolska E."/>
            <person name="Saus E."/>
            <person name="Boekhout T."/>
            <person name="Gacser A."/>
            <person name="Gabaldon T."/>
        </authorList>
    </citation>
    <scope>NUCLEOTIDE SEQUENCE [LARGE SCALE GENOMIC DNA]</scope>
    <source>
        <strain evidence="2 3">BP57</strain>
    </source>
</reference>
<evidence type="ECO:0008006" key="4">
    <source>
        <dbReference type="Google" id="ProtNLM"/>
    </source>
</evidence>
<accession>A0A8H8DBC9</accession>